<protein>
    <submittedName>
        <fullName evidence="2">CRISPR-associated protein Cas5 family</fullName>
    </submittedName>
</protein>
<dbReference type="GO" id="GO:0051607">
    <property type="term" value="P:defense response to virus"/>
    <property type="evidence" value="ECO:0007669"/>
    <property type="project" value="UniProtKB-KW"/>
</dbReference>
<proteinExistence type="predicted"/>
<dbReference type="HOGENOM" id="CLU_102545_0_0_2"/>
<dbReference type="STRING" id="573063.Metin_0925"/>
<dbReference type="AlphaFoldDB" id="D5VSN3"/>
<sequence>MIRVKLKSWTATFRYPTFQSGYQPTLPLPPISTILGLLSAAKGEIVNLEDVEFFGYIFKSEGKGVDLEKTYYLSNENEVKTDVIRREFLFNNTLYLYLPDGWKTYFKSPRYQLLLGRSCDIATVEEIKKINLEMKREVPIGGTILPLEANVPGMILALPVEFDYSKIPRCVKLVKPFVLLPYPKDRRKLKTYSGELPYDDELNLGVWIYDKSLFS</sequence>
<accession>D5VSN3</accession>
<dbReference type="NCBIfam" id="TIGR02593">
    <property type="entry name" value="CRISPR_cas5"/>
    <property type="match status" value="1"/>
</dbReference>
<keyword evidence="1" id="KW-0051">Antiviral defense</keyword>
<dbReference type="eggNOG" id="arCOG02758">
    <property type="taxonomic scope" value="Archaea"/>
</dbReference>
<evidence type="ECO:0000256" key="1">
    <source>
        <dbReference type="ARBA" id="ARBA00023118"/>
    </source>
</evidence>
<reference evidence="2" key="1">
    <citation type="submission" date="2010-04" db="EMBL/GenBank/DDBJ databases">
        <title>Complete sequence of Methanocaldococcus infernus ME.</title>
        <authorList>
            <consortium name="US DOE Joint Genome Institute"/>
            <person name="Lucas S."/>
            <person name="Copeland A."/>
            <person name="Lapidus A."/>
            <person name="Cheng J.-F."/>
            <person name="Bruce D."/>
            <person name="Goodwin L."/>
            <person name="Pitluck S."/>
            <person name="Munk A.C."/>
            <person name="Detter J.C."/>
            <person name="Han C."/>
            <person name="Tapia R."/>
            <person name="Land M."/>
            <person name="Hauser L."/>
            <person name="Kyrpides N."/>
            <person name="Mikhailova N."/>
            <person name="Sieprawska-Lupa M."/>
            <person name="Whitman W.B."/>
            <person name="Woyke T."/>
        </authorList>
    </citation>
    <scope>NUCLEOTIDE SEQUENCE [LARGE SCALE GENOMIC DNA]</scope>
    <source>
        <strain evidence="2">ME</strain>
    </source>
</reference>
<evidence type="ECO:0000313" key="3">
    <source>
        <dbReference type="Proteomes" id="UP000002061"/>
    </source>
</evidence>
<dbReference type="GeneID" id="9131938"/>
<dbReference type="OrthoDB" id="85344at2157"/>
<name>D5VSN3_METIM</name>
<dbReference type="EMBL" id="CP002009">
    <property type="protein sequence ID" value="ADG13586.1"/>
    <property type="molecule type" value="Genomic_DNA"/>
</dbReference>
<dbReference type="Proteomes" id="UP000002061">
    <property type="component" value="Chromosome"/>
</dbReference>
<gene>
    <name evidence="2" type="ordered locus">Metin_0925</name>
</gene>
<dbReference type="KEGG" id="mif:Metin_0925"/>
<organism evidence="2 3">
    <name type="scientific">Methanocaldococcus infernus (strain DSM 11812 / JCM 15783 / ME)</name>
    <dbReference type="NCBI Taxonomy" id="573063"/>
    <lineage>
        <taxon>Archaea</taxon>
        <taxon>Methanobacteriati</taxon>
        <taxon>Methanobacteriota</taxon>
        <taxon>Methanomada group</taxon>
        <taxon>Methanococci</taxon>
        <taxon>Methanococcales</taxon>
        <taxon>Methanocaldococcaceae</taxon>
        <taxon>Methanocaldococcus</taxon>
    </lineage>
</organism>
<keyword evidence="3" id="KW-1185">Reference proteome</keyword>
<dbReference type="InterPro" id="IPR013337">
    <property type="entry name" value="CRISPR-assoc_prot_Cas5_Tneap"/>
</dbReference>
<dbReference type="CDD" id="cd09693">
    <property type="entry name" value="Cas5_I"/>
    <property type="match status" value="1"/>
</dbReference>
<dbReference type="NCBIfam" id="TIGR01895">
    <property type="entry name" value="cas_Cas5t"/>
    <property type="match status" value="1"/>
</dbReference>
<dbReference type="InterPro" id="IPR013422">
    <property type="entry name" value="CRISPR-assoc_prot_Cas5_N"/>
</dbReference>
<evidence type="ECO:0000313" key="2">
    <source>
        <dbReference type="EMBL" id="ADG13586.1"/>
    </source>
</evidence>
<dbReference type="RefSeq" id="WP_013100332.1">
    <property type="nucleotide sequence ID" value="NC_014122.1"/>
</dbReference>